<reference evidence="4 5" key="1">
    <citation type="journal article" date="2020" name="G3 (Bethesda)">
        <title>Draft Genome of the Common Snapping Turtle, Chelydra serpentina, a Model for Phenotypic Plasticity in Reptiles.</title>
        <authorList>
            <person name="Das D."/>
            <person name="Singh S.K."/>
            <person name="Bierstedt J."/>
            <person name="Erickson A."/>
            <person name="Galli G.L.J."/>
            <person name="Crossley D.A. 2nd"/>
            <person name="Rhen T."/>
        </authorList>
    </citation>
    <scope>NUCLEOTIDE SEQUENCE [LARGE SCALE GENOMIC DNA]</scope>
    <source>
        <strain evidence="4">KW</strain>
    </source>
</reference>
<proteinExistence type="predicted"/>
<evidence type="ECO:0000313" key="4">
    <source>
        <dbReference type="EMBL" id="KAG6936077.1"/>
    </source>
</evidence>
<evidence type="ECO:0000256" key="2">
    <source>
        <dbReference type="ARBA" id="ARBA00023292"/>
    </source>
</evidence>
<organism evidence="4 5">
    <name type="scientific">Chelydra serpentina</name>
    <name type="common">Snapping turtle</name>
    <name type="synonym">Testudo serpentina</name>
    <dbReference type="NCBI Taxonomy" id="8475"/>
    <lineage>
        <taxon>Eukaryota</taxon>
        <taxon>Metazoa</taxon>
        <taxon>Chordata</taxon>
        <taxon>Craniata</taxon>
        <taxon>Vertebrata</taxon>
        <taxon>Euteleostomi</taxon>
        <taxon>Archelosauria</taxon>
        <taxon>Testudinata</taxon>
        <taxon>Testudines</taxon>
        <taxon>Cryptodira</taxon>
        <taxon>Durocryptodira</taxon>
        <taxon>Americhelydia</taxon>
        <taxon>Chelydroidea</taxon>
        <taxon>Chelydridae</taxon>
        <taxon>Chelydra</taxon>
    </lineage>
</organism>
<feature type="domain" description="Laminin N-terminal" evidence="3">
    <location>
        <begin position="17"/>
        <end position="97"/>
    </location>
</feature>
<comment type="caution">
    <text evidence="4">The sequence shown here is derived from an EMBL/GenBank/DDBJ whole genome shotgun (WGS) entry which is preliminary data.</text>
</comment>
<accession>A0A8T1T554</accession>
<evidence type="ECO:0000313" key="5">
    <source>
        <dbReference type="Proteomes" id="UP000765507"/>
    </source>
</evidence>
<dbReference type="InterPro" id="IPR008211">
    <property type="entry name" value="Laminin_N"/>
</dbReference>
<keyword evidence="2" id="KW-0424">Laminin EGF-like domain</keyword>
<gene>
    <name evidence="4" type="primary">LAMB2</name>
    <name evidence="4" type="ORF">G0U57_013348</name>
</gene>
<keyword evidence="5" id="KW-1185">Reference proteome</keyword>
<evidence type="ECO:0000256" key="1">
    <source>
        <dbReference type="ARBA" id="ARBA00023157"/>
    </source>
</evidence>
<dbReference type="AlphaFoldDB" id="A0A8T1T554"/>
<sequence length="97" mass="10578">VLGGALCQYPEPPHGCSLGSCYPVTGDLLVGRAERLEASSTCGLRGPQPYCIVSHLQEEKKCFVCDSRRPYSALANPLSHRVENAVPAFAPHRRKAW</sequence>
<dbReference type="PROSITE" id="PS51117">
    <property type="entry name" value="LAMININ_NTER"/>
    <property type="match status" value="1"/>
</dbReference>
<dbReference type="Gene3D" id="2.60.120.260">
    <property type="entry name" value="Galactose-binding domain-like"/>
    <property type="match status" value="1"/>
</dbReference>
<feature type="non-terminal residue" evidence="4">
    <location>
        <position position="1"/>
    </location>
</feature>
<dbReference type="Proteomes" id="UP000765507">
    <property type="component" value="Unassembled WGS sequence"/>
</dbReference>
<keyword evidence="1" id="KW-1015">Disulfide bond</keyword>
<dbReference type="OrthoDB" id="5985440at2759"/>
<protein>
    <submittedName>
        <fullName evidence="4">Laminin, beta 2 (Laminin S)</fullName>
    </submittedName>
</protein>
<dbReference type="Pfam" id="PF00055">
    <property type="entry name" value="Laminin_N"/>
    <property type="match status" value="1"/>
</dbReference>
<dbReference type="EMBL" id="JAHGAV010000036">
    <property type="protein sequence ID" value="KAG6936077.1"/>
    <property type="molecule type" value="Genomic_DNA"/>
</dbReference>
<feature type="non-terminal residue" evidence="4">
    <location>
        <position position="97"/>
    </location>
</feature>
<name>A0A8T1T554_CHESE</name>
<evidence type="ECO:0000259" key="3">
    <source>
        <dbReference type="PROSITE" id="PS51117"/>
    </source>
</evidence>